<dbReference type="GO" id="GO:0005829">
    <property type="term" value="C:cytosol"/>
    <property type="evidence" value="ECO:0007669"/>
    <property type="project" value="TreeGrafter"/>
</dbReference>
<organism evidence="4 5">
    <name type="scientific">Candidatus Odyssella acanthamoebae</name>
    <dbReference type="NCBI Taxonomy" id="91604"/>
    <lineage>
        <taxon>Bacteria</taxon>
        <taxon>Pseudomonadati</taxon>
        <taxon>Pseudomonadota</taxon>
        <taxon>Alphaproteobacteria</taxon>
        <taxon>Holosporales</taxon>
        <taxon>Candidatus Paracaedibacteraceae</taxon>
        <taxon>Candidatus Odyssella</taxon>
    </lineage>
</organism>
<dbReference type="InterPro" id="IPR005632">
    <property type="entry name" value="Chaperone_Skp"/>
</dbReference>
<dbReference type="HOGENOM" id="CLU_1382974_0_0_5"/>
<dbReference type="AlphaFoldDB" id="A0A077AYK3"/>
<dbReference type="PANTHER" id="PTHR35089:SF1">
    <property type="entry name" value="CHAPERONE PROTEIN SKP"/>
    <property type="match status" value="1"/>
</dbReference>
<dbReference type="RefSeq" id="WP_038463332.1">
    <property type="nucleotide sequence ID" value="NZ_CP008941.1"/>
</dbReference>
<dbReference type="STRING" id="91604.ID47_02200"/>
<evidence type="ECO:0000256" key="2">
    <source>
        <dbReference type="ARBA" id="ARBA00022729"/>
    </source>
</evidence>
<name>A0A077AYK3_9PROT</name>
<keyword evidence="3" id="KW-1133">Transmembrane helix</keyword>
<accession>A0A077AYK3</accession>
<comment type="similarity">
    <text evidence="1">Belongs to the Skp family.</text>
</comment>
<dbReference type="SMART" id="SM00935">
    <property type="entry name" value="OmpH"/>
    <property type="match status" value="1"/>
</dbReference>
<evidence type="ECO:0000256" key="3">
    <source>
        <dbReference type="SAM" id="Phobius"/>
    </source>
</evidence>
<sequence length="198" mass="22557">MRTILKTSISIALVALIGAGIYYGKGLLNYSSSVIPVPHAQIAFVNLSRVNTEAQAVKQFKELIERQYKNFHEEILGQEKRLQAEYEKIHYLEKNNPEGAKDLKSKKDELDRQVSELDKILRSRKESLNKNFGHIQEEIEHTIREIVNNVAKRRGLNLVFNATILDASVVLYGGSELDITDEVLRELNHKLPTVHLPS</sequence>
<dbReference type="Pfam" id="PF03938">
    <property type="entry name" value="OmpH"/>
    <property type="match status" value="1"/>
</dbReference>
<dbReference type="Gene3D" id="3.30.910.20">
    <property type="entry name" value="Skp domain"/>
    <property type="match status" value="1"/>
</dbReference>
<keyword evidence="2" id="KW-0732">Signal</keyword>
<evidence type="ECO:0000313" key="5">
    <source>
        <dbReference type="Proteomes" id="UP000028926"/>
    </source>
</evidence>
<evidence type="ECO:0008006" key="6">
    <source>
        <dbReference type="Google" id="ProtNLM"/>
    </source>
</evidence>
<evidence type="ECO:0000313" key="4">
    <source>
        <dbReference type="EMBL" id="AIK95800.1"/>
    </source>
</evidence>
<dbReference type="KEGG" id="paca:ID47_02200"/>
<dbReference type="SUPFAM" id="SSF111384">
    <property type="entry name" value="OmpH-like"/>
    <property type="match status" value="1"/>
</dbReference>
<dbReference type="InterPro" id="IPR024930">
    <property type="entry name" value="Skp_dom_sf"/>
</dbReference>
<keyword evidence="3" id="KW-0812">Transmembrane</keyword>
<protein>
    <recommendedName>
        <fullName evidence="6">OmpH family outer membrane protein</fullName>
    </recommendedName>
</protein>
<dbReference type="OrthoDB" id="8479243at2"/>
<evidence type="ECO:0000256" key="1">
    <source>
        <dbReference type="ARBA" id="ARBA00009091"/>
    </source>
</evidence>
<keyword evidence="5" id="KW-1185">Reference proteome</keyword>
<feature type="transmembrane region" description="Helical" evidence="3">
    <location>
        <begin position="7"/>
        <end position="24"/>
    </location>
</feature>
<dbReference type="GO" id="GO:0051082">
    <property type="term" value="F:unfolded protein binding"/>
    <property type="evidence" value="ECO:0007669"/>
    <property type="project" value="InterPro"/>
</dbReference>
<dbReference type="EMBL" id="CP008941">
    <property type="protein sequence ID" value="AIK95800.1"/>
    <property type="molecule type" value="Genomic_DNA"/>
</dbReference>
<dbReference type="Proteomes" id="UP000028926">
    <property type="component" value="Chromosome"/>
</dbReference>
<dbReference type="eggNOG" id="COG2825">
    <property type="taxonomic scope" value="Bacteria"/>
</dbReference>
<dbReference type="GO" id="GO:0050821">
    <property type="term" value="P:protein stabilization"/>
    <property type="evidence" value="ECO:0007669"/>
    <property type="project" value="TreeGrafter"/>
</dbReference>
<dbReference type="PANTHER" id="PTHR35089">
    <property type="entry name" value="CHAPERONE PROTEIN SKP"/>
    <property type="match status" value="1"/>
</dbReference>
<gene>
    <name evidence="4" type="ORF">ID47_02200</name>
</gene>
<keyword evidence="3" id="KW-0472">Membrane</keyword>
<reference evidence="4 5" key="1">
    <citation type="submission" date="2014-07" db="EMBL/GenBank/DDBJ databases">
        <title>Comparative genomic insights into amoeba endosymbionts belonging to the families of Holosporaceae and Candidatus Midichloriaceae within Rickettsiales.</title>
        <authorList>
            <person name="Wang Z."/>
            <person name="Wu M."/>
        </authorList>
    </citation>
    <scope>NUCLEOTIDE SEQUENCE [LARGE SCALE GENOMIC DNA]</scope>
    <source>
        <strain evidence="4">PRA3</strain>
    </source>
</reference>
<proteinExistence type="inferred from homology"/>